<proteinExistence type="predicted"/>
<sequence>MDFYILKKNNKLTAIPAEEKKCKEYLNSGYSYVNKVAACTETAAVKKQLNEGSRFNNFLIAAVFIGVGITLFYYFS</sequence>
<dbReference type="RefSeq" id="WP_091989682.1">
    <property type="nucleotide sequence ID" value="NZ_FOLO01000052.1"/>
</dbReference>
<evidence type="ECO:0000313" key="3">
    <source>
        <dbReference type="Proteomes" id="UP000198862"/>
    </source>
</evidence>
<dbReference type="EMBL" id="FOLO01000052">
    <property type="protein sequence ID" value="SFD37623.1"/>
    <property type="molecule type" value="Genomic_DNA"/>
</dbReference>
<dbReference type="OrthoDB" id="6312643at2"/>
<accession>A0A1I1S1G8</accession>
<keyword evidence="1" id="KW-1133">Transmembrane helix</keyword>
<evidence type="ECO:0000256" key="1">
    <source>
        <dbReference type="SAM" id="Phobius"/>
    </source>
</evidence>
<dbReference type="STRING" id="1123010.SAMN02745724_04342"/>
<keyword evidence="1" id="KW-0472">Membrane</keyword>
<reference evidence="2 3" key="1">
    <citation type="submission" date="2016-10" db="EMBL/GenBank/DDBJ databases">
        <authorList>
            <person name="de Groot N.N."/>
        </authorList>
    </citation>
    <scope>NUCLEOTIDE SEQUENCE [LARGE SCALE GENOMIC DNA]</scope>
    <source>
        <strain evidence="2 3">DSM 6059</strain>
    </source>
</reference>
<keyword evidence="3" id="KW-1185">Reference proteome</keyword>
<keyword evidence="1" id="KW-0812">Transmembrane</keyword>
<organism evidence="2 3">
    <name type="scientific">Pseudoalteromonas denitrificans DSM 6059</name>
    <dbReference type="NCBI Taxonomy" id="1123010"/>
    <lineage>
        <taxon>Bacteria</taxon>
        <taxon>Pseudomonadati</taxon>
        <taxon>Pseudomonadota</taxon>
        <taxon>Gammaproteobacteria</taxon>
        <taxon>Alteromonadales</taxon>
        <taxon>Pseudoalteromonadaceae</taxon>
        <taxon>Pseudoalteromonas</taxon>
    </lineage>
</organism>
<name>A0A1I1S1G8_9GAMM</name>
<feature type="transmembrane region" description="Helical" evidence="1">
    <location>
        <begin position="55"/>
        <end position="75"/>
    </location>
</feature>
<evidence type="ECO:0000313" key="2">
    <source>
        <dbReference type="EMBL" id="SFD37623.1"/>
    </source>
</evidence>
<dbReference type="AlphaFoldDB" id="A0A1I1S1G8"/>
<protein>
    <submittedName>
        <fullName evidence="2">Uncharacterized protein</fullName>
    </submittedName>
</protein>
<gene>
    <name evidence="2" type="ORF">SAMN02745724_04342</name>
</gene>
<dbReference type="Proteomes" id="UP000198862">
    <property type="component" value="Unassembled WGS sequence"/>
</dbReference>